<name>A0A4C2A0Y1_EUMVA</name>
<feature type="region of interest" description="Disordered" evidence="1">
    <location>
        <begin position="103"/>
        <end position="135"/>
    </location>
</feature>
<protein>
    <submittedName>
        <fullName evidence="2">Uncharacterized protein</fullName>
    </submittedName>
</protein>
<dbReference type="OrthoDB" id="6626714at2759"/>
<keyword evidence="3" id="KW-1185">Reference proteome</keyword>
<proteinExistence type="predicted"/>
<reference evidence="2 3" key="1">
    <citation type="journal article" date="2019" name="Commun. Biol.">
        <title>The bagworm genome reveals a unique fibroin gene that provides high tensile strength.</title>
        <authorList>
            <person name="Kono N."/>
            <person name="Nakamura H."/>
            <person name="Ohtoshi R."/>
            <person name="Tomita M."/>
            <person name="Numata K."/>
            <person name="Arakawa K."/>
        </authorList>
    </citation>
    <scope>NUCLEOTIDE SEQUENCE [LARGE SCALE GENOMIC DNA]</scope>
</reference>
<dbReference type="AlphaFoldDB" id="A0A4C2A0Y1"/>
<organism evidence="2 3">
    <name type="scientific">Eumeta variegata</name>
    <name type="common">Bagworm moth</name>
    <name type="synonym">Eumeta japonica</name>
    <dbReference type="NCBI Taxonomy" id="151549"/>
    <lineage>
        <taxon>Eukaryota</taxon>
        <taxon>Metazoa</taxon>
        <taxon>Ecdysozoa</taxon>
        <taxon>Arthropoda</taxon>
        <taxon>Hexapoda</taxon>
        <taxon>Insecta</taxon>
        <taxon>Pterygota</taxon>
        <taxon>Neoptera</taxon>
        <taxon>Endopterygota</taxon>
        <taxon>Lepidoptera</taxon>
        <taxon>Glossata</taxon>
        <taxon>Ditrysia</taxon>
        <taxon>Tineoidea</taxon>
        <taxon>Psychidae</taxon>
        <taxon>Oiketicinae</taxon>
        <taxon>Eumeta</taxon>
    </lineage>
</organism>
<accession>A0A4C2A0Y1</accession>
<gene>
    <name evidence="2" type="ORF">EVAR_66479_1</name>
</gene>
<evidence type="ECO:0000313" key="3">
    <source>
        <dbReference type="Proteomes" id="UP000299102"/>
    </source>
</evidence>
<comment type="caution">
    <text evidence="2">The sequence shown here is derived from an EMBL/GenBank/DDBJ whole genome shotgun (WGS) entry which is preliminary data.</text>
</comment>
<dbReference type="Proteomes" id="UP000299102">
    <property type="component" value="Unassembled WGS sequence"/>
</dbReference>
<dbReference type="EMBL" id="BGZK01002323">
    <property type="protein sequence ID" value="GBP92934.1"/>
    <property type="molecule type" value="Genomic_DNA"/>
</dbReference>
<evidence type="ECO:0000313" key="2">
    <source>
        <dbReference type="EMBL" id="GBP92934.1"/>
    </source>
</evidence>
<sequence>MLSLFDEEVDLKTKTKMINNLNRDESSDSAKRYIPSKGEIAQNFFNMTLDDFVTQRSKQFLSRLQIDDSFLREDVSSWRFTQAQTRGAVARLQSSTYALRCLKHERAPNSPSGHPQRRGRCRRRARRSLSATASP</sequence>
<feature type="compositionally biased region" description="Basic residues" evidence="1">
    <location>
        <begin position="115"/>
        <end position="127"/>
    </location>
</feature>
<evidence type="ECO:0000256" key="1">
    <source>
        <dbReference type="SAM" id="MobiDB-lite"/>
    </source>
</evidence>